<feature type="transmembrane region" description="Helical" evidence="1">
    <location>
        <begin position="59"/>
        <end position="78"/>
    </location>
</feature>
<feature type="transmembrane region" description="Helical" evidence="1">
    <location>
        <begin position="306"/>
        <end position="330"/>
    </location>
</feature>
<feature type="transmembrane region" description="Helical" evidence="1">
    <location>
        <begin position="358"/>
        <end position="375"/>
    </location>
</feature>
<dbReference type="Pfam" id="PF19632">
    <property type="entry name" value="DUF6136"/>
    <property type="match status" value="1"/>
</dbReference>
<organism evidence="2 3">
    <name type="scientific">Neptunicella marina</name>
    <dbReference type="NCBI Taxonomy" id="2125989"/>
    <lineage>
        <taxon>Bacteria</taxon>
        <taxon>Pseudomonadati</taxon>
        <taxon>Pseudomonadota</taxon>
        <taxon>Gammaproteobacteria</taxon>
        <taxon>Alteromonadales</taxon>
        <taxon>Alteromonadaceae</taxon>
        <taxon>Neptunicella</taxon>
    </lineage>
</organism>
<dbReference type="Proteomes" id="UP000601768">
    <property type="component" value="Unassembled WGS sequence"/>
</dbReference>
<dbReference type="InterPro" id="IPR045614">
    <property type="entry name" value="DUF6136"/>
</dbReference>
<evidence type="ECO:0000313" key="2">
    <source>
        <dbReference type="EMBL" id="MBC3765182.1"/>
    </source>
</evidence>
<comment type="caution">
    <text evidence="2">The sequence shown here is derived from an EMBL/GenBank/DDBJ whole genome shotgun (WGS) entry which is preliminary data.</text>
</comment>
<dbReference type="RefSeq" id="WP_186505659.1">
    <property type="nucleotide sequence ID" value="NZ_JACNEP010000003.1"/>
</dbReference>
<keyword evidence="1" id="KW-0812">Transmembrane</keyword>
<reference evidence="2" key="2">
    <citation type="submission" date="2020-08" db="EMBL/GenBank/DDBJ databases">
        <authorList>
            <person name="Lai Q."/>
        </authorList>
    </citation>
    <scope>NUCLEOTIDE SEQUENCE</scope>
    <source>
        <strain evidence="2">S27-2</strain>
    </source>
</reference>
<feature type="transmembrane region" description="Helical" evidence="1">
    <location>
        <begin position="136"/>
        <end position="163"/>
    </location>
</feature>
<evidence type="ECO:0000256" key="1">
    <source>
        <dbReference type="SAM" id="Phobius"/>
    </source>
</evidence>
<dbReference type="EMBL" id="JACNEP010000003">
    <property type="protein sequence ID" value="MBC3765182.1"/>
    <property type="molecule type" value="Genomic_DNA"/>
</dbReference>
<proteinExistence type="predicted"/>
<feature type="transmembrane region" description="Helical" evidence="1">
    <location>
        <begin position="265"/>
        <end position="285"/>
    </location>
</feature>
<reference evidence="2" key="1">
    <citation type="journal article" date="2018" name="Int. J. Syst. Evol. Microbiol.">
        <title>Neptunicella marina gen. nov., sp. nov., isolated from surface seawater.</title>
        <authorList>
            <person name="Liu X."/>
            <person name="Lai Q."/>
            <person name="Du Y."/>
            <person name="Zhang X."/>
            <person name="Liu Z."/>
            <person name="Sun F."/>
            <person name="Shao Z."/>
        </authorList>
    </citation>
    <scope>NUCLEOTIDE SEQUENCE</scope>
    <source>
        <strain evidence="2">S27-2</strain>
    </source>
</reference>
<feature type="transmembrane region" description="Helical" evidence="1">
    <location>
        <begin position="336"/>
        <end position="353"/>
    </location>
</feature>
<name>A0A8J6IST0_9ALTE</name>
<evidence type="ECO:0000313" key="3">
    <source>
        <dbReference type="Proteomes" id="UP000601768"/>
    </source>
</evidence>
<sequence length="376" mass="42546">MSYWSLRLDIYHQSLRQWINSLRQISLGLVALFPLALPALALIPLLAMNVLLDAKSENLLYLQTLWAYLLLCFGWVRLQREGILASQFSNYLHSLPVSSSYKKWTDLGVMLYASNILIGLPLVMLLMMLYGKSDELAALSLSTIASELIPAIVLVFLSSYYALVALYRPFPWLSLLVFPLLSVLFAGHLAKGQWLTLWCAFLFIERQLPAIRFNLPDWPQGLWRLFIEADVQQPKSEALRQFSFLLLFLLLQICFEQVNPDVKPYAASILSFVSAVLMASGLLNTQRLTAQWQYYLGSLPLSGMRLQVSACAYVLMKALPALLLLAISQMFLVQHWINWILFFVTTLMGILLLAHRYLLAPIVMAILAITVSVVVG</sequence>
<gene>
    <name evidence="2" type="ORF">H8B19_04800</name>
</gene>
<feature type="transmembrane region" description="Helical" evidence="1">
    <location>
        <begin position="170"/>
        <end position="189"/>
    </location>
</feature>
<feature type="transmembrane region" description="Helical" evidence="1">
    <location>
        <begin position="109"/>
        <end position="130"/>
    </location>
</feature>
<dbReference type="AlphaFoldDB" id="A0A8J6IST0"/>
<feature type="transmembrane region" description="Helical" evidence="1">
    <location>
        <begin position="242"/>
        <end position="259"/>
    </location>
</feature>
<keyword evidence="1" id="KW-0472">Membrane</keyword>
<keyword evidence="1" id="KW-1133">Transmembrane helix</keyword>
<keyword evidence="3" id="KW-1185">Reference proteome</keyword>
<protein>
    <submittedName>
        <fullName evidence="2">Uncharacterized protein</fullName>
    </submittedName>
</protein>
<feature type="transmembrane region" description="Helical" evidence="1">
    <location>
        <begin position="25"/>
        <end position="47"/>
    </location>
</feature>
<accession>A0A8J6IST0</accession>